<dbReference type="RefSeq" id="WP_072841599.1">
    <property type="nucleotide sequence ID" value="NZ_FQVF01000023.1"/>
</dbReference>
<dbReference type="OrthoDB" id="6092950at2"/>
<dbReference type="EMBL" id="FQVF01000023">
    <property type="protein sequence ID" value="SHG52364.1"/>
    <property type="molecule type" value="Genomic_DNA"/>
</dbReference>
<sequence length="693" mass="80715">MEVKVNSTTIRSFSIYSNTLPNDFLLDVTKAWRLLNETFRAELTEITYFQHISRWLRFLADRPNHEIWSYIEKGSDSLQEEYLAWQNLITEYRNDIFDSFPTADQLTTRNNKLIGVRKLLEYLAYTKTIPHGLVLRGWKDKPRLGQSSTFLSNDFYRLINRSKNDLQKLVFSFDDNDVSLDEDVISLIKNALENTEEDFDFNPISLVISSLQGRKNQLKNQAANDYIAYIESTNQAEKWAKDLEISACADKLHKVMLSNVDAHTKMNLYDEALGGCATSVLVNYLIRYNEGRLLLNKDSRYGLFWHPDRMSRYNYNRDHIRRYLGCSNYEMVCAFAFIMLETNANTTSIWGLEEGDLIELNDNFFQLNWTKQRQRGHESKYRIFPIRKESLTTQNLTVRDVFIHQLECRKKFLNAVIQKDQKYLFLQWYKNNVKISESERVYAPTRPSLASFNRYFKMLCEKASNGAWVTTPKAIRGSALLLTGLVTRDATAVMIEGQHTSLEMGKRYTYHYPEVWLQDKEIRLFLNWYQALFTVDIEGFAEKIGIDSILYNENKEFALEQRQKEAQNAINQQFGGIHCIDPTAGAQPGTKAGRVCNKVDKCPTCKQRRGVFVTSINNLANVIQWHEILVQLKQTLSDNEFYKWRVWHVFTTLIVDTFSKDPTHARLMREAQEKAALTQNSYASLIPVAEVNI</sequence>
<dbReference type="Proteomes" id="UP000184517">
    <property type="component" value="Unassembled WGS sequence"/>
</dbReference>
<name>A0A1M5KHF9_9GAMM</name>
<proteinExistence type="predicted"/>
<reference evidence="2" key="1">
    <citation type="submission" date="2016-11" db="EMBL/GenBank/DDBJ databases">
        <authorList>
            <person name="Varghese N."/>
            <person name="Submissions S."/>
        </authorList>
    </citation>
    <scope>NUCLEOTIDE SEQUENCE [LARGE SCALE GENOMIC DNA]</scope>
    <source>
        <strain evidence="2">DSM 16579</strain>
    </source>
</reference>
<dbReference type="InterPro" id="IPR011010">
    <property type="entry name" value="DNA_brk_join_enz"/>
</dbReference>
<evidence type="ECO:0000313" key="2">
    <source>
        <dbReference type="Proteomes" id="UP000184517"/>
    </source>
</evidence>
<accession>A0A1M5KHF9</accession>
<organism evidence="1 2">
    <name type="scientific">Marinomonas polaris DSM 16579</name>
    <dbReference type="NCBI Taxonomy" id="1122206"/>
    <lineage>
        <taxon>Bacteria</taxon>
        <taxon>Pseudomonadati</taxon>
        <taxon>Pseudomonadota</taxon>
        <taxon>Gammaproteobacteria</taxon>
        <taxon>Oceanospirillales</taxon>
        <taxon>Oceanospirillaceae</taxon>
        <taxon>Marinomonas</taxon>
    </lineage>
</organism>
<evidence type="ECO:0000313" key="1">
    <source>
        <dbReference type="EMBL" id="SHG52364.1"/>
    </source>
</evidence>
<dbReference type="GO" id="GO:0003677">
    <property type="term" value="F:DNA binding"/>
    <property type="evidence" value="ECO:0007669"/>
    <property type="project" value="InterPro"/>
</dbReference>
<gene>
    <name evidence="1" type="ORF">SAMN02745753_04069</name>
</gene>
<dbReference type="AlphaFoldDB" id="A0A1M5KHF9"/>
<protein>
    <submittedName>
        <fullName evidence="1">Uncharacterized protein</fullName>
    </submittedName>
</protein>
<dbReference type="STRING" id="1122206.SAMN02745753_04069"/>
<keyword evidence="2" id="KW-1185">Reference proteome</keyword>
<dbReference type="SUPFAM" id="SSF56349">
    <property type="entry name" value="DNA breaking-rejoining enzymes"/>
    <property type="match status" value="1"/>
</dbReference>